<dbReference type="PANTHER" id="PTHR11559">
    <property type="entry name" value="CARBOXYLESTERASE"/>
    <property type="match status" value="1"/>
</dbReference>
<comment type="similarity">
    <text evidence="1">Belongs to the type-B carboxylesterase/lipase family.</text>
</comment>
<organism evidence="4 5">
    <name type="scientific">Mugilogobius chulae</name>
    <name type="common">yellowstripe goby</name>
    <dbReference type="NCBI Taxonomy" id="88201"/>
    <lineage>
        <taxon>Eukaryota</taxon>
        <taxon>Metazoa</taxon>
        <taxon>Chordata</taxon>
        <taxon>Craniata</taxon>
        <taxon>Vertebrata</taxon>
        <taxon>Euteleostomi</taxon>
        <taxon>Actinopterygii</taxon>
        <taxon>Neopterygii</taxon>
        <taxon>Teleostei</taxon>
        <taxon>Neoteleostei</taxon>
        <taxon>Acanthomorphata</taxon>
        <taxon>Gobiaria</taxon>
        <taxon>Gobiiformes</taxon>
        <taxon>Gobioidei</taxon>
        <taxon>Gobiidae</taxon>
        <taxon>Gobionellinae</taxon>
        <taxon>Mugilogobius</taxon>
    </lineage>
</organism>
<feature type="signal peptide" evidence="2">
    <location>
        <begin position="1"/>
        <end position="32"/>
    </location>
</feature>
<dbReference type="Pfam" id="PF00135">
    <property type="entry name" value="COesterase"/>
    <property type="match status" value="1"/>
</dbReference>
<dbReference type="InterPro" id="IPR050309">
    <property type="entry name" value="Type-B_Carboxylest/Lipase"/>
</dbReference>
<evidence type="ECO:0000259" key="3">
    <source>
        <dbReference type="Pfam" id="PF00135"/>
    </source>
</evidence>
<protein>
    <recommendedName>
        <fullName evidence="3">Carboxylesterase type B domain-containing protein</fullName>
    </recommendedName>
</protein>
<dbReference type="Gene3D" id="3.40.50.1820">
    <property type="entry name" value="alpha/beta hydrolase"/>
    <property type="match status" value="1"/>
</dbReference>
<proteinExistence type="inferred from homology"/>
<feature type="domain" description="Carboxylesterase type B" evidence="3">
    <location>
        <begin position="52"/>
        <end position="282"/>
    </location>
</feature>
<gene>
    <name evidence="4" type="ORF">WMY93_023703</name>
</gene>
<accession>A0AAW0N9G5</accession>
<evidence type="ECO:0000313" key="4">
    <source>
        <dbReference type="EMBL" id="KAK7891740.1"/>
    </source>
</evidence>
<dbReference type="AlphaFoldDB" id="A0AAW0N9G5"/>
<comment type="caution">
    <text evidence="4">The sequence shown here is derived from an EMBL/GenBank/DDBJ whole genome shotgun (WGS) entry which is preliminary data.</text>
</comment>
<reference evidence="5" key="1">
    <citation type="submission" date="2024-04" db="EMBL/GenBank/DDBJ databases">
        <title>Salinicola lusitanus LLJ914,a marine bacterium isolated from the Okinawa Trough.</title>
        <authorList>
            <person name="Li J."/>
        </authorList>
    </citation>
    <scope>NUCLEOTIDE SEQUENCE [LARGE SCALE GENOMIC DNA]</scope>
</reference>
<evidence type="ECO:0000256" key="2">
    <source>
        <dbReference type="SAM" id="SignalP"/>
    </source>
</evidence>
<feature type="chain" id="PRO_5043609299" description="Carboxylesterase type B domain-containing protein" evidence="2">
    <location>
        <begin position="33"/>
        <end position="302"/>
    </location>
</feature>
<keyword evidence="5" id="KW-1185">Reference proteome</keyword>
<dbReference type="EMBL" id="JBBPFD010000017">
    <property type="protein sequence ID" value="KAK7891740.1"/>
    <property type="molecule type" value="Genomic_DNA"/>
</dbReference>
<name>A0AAW0N9G5_9GOBI</name>
<keyword evidence="2" id="KW-0732">Signal</keyword>
<evidence type="ECO:0000313" key="5">
    <source>
        <dbReference type="Proteomes" id="UP001460270"/>
    </source>
</evidence>
<dbReference type="InterPro" id="IPR002018">
    <property type="entry name" value="CarbesteraseB"/>
</dbReference>
<evidence type="ECO:0000256" key="1">
    <source>
        <dbReference type="ARBA" id="ARBA00005964"/>
    </source>
</evidence>
<dbReference type="InterPro" id="IPR029058">
    <property type="entry name" value="AB_hydrolase_fold"/>
</dbReference>
<dbReference type="Proteomes" id="UP001460270">
    <property type="component" value="Unassembled WGS sequence"/>
</dbReference>
<sequence>MSVSLLLLSPLSNGLFHVLLLRVARLLSLILCQRTNFSLHKRSQTCRAAALKRPELRYAVSVDGQFLTKTVDESFRNHDIIKVPFMTGVTSDEVYGASKLDRGMTRDEVKAVLSLFYTTEPVDVALNLILDEHVGKSEDPKILRKAFTDILGDIVFNVPGVKTIKAHADAGAPVFLYEYNFIAQMLKKMRPDFVGADHSDDLFGVFGLCFTTTHAVIIEQCSKIEEDFVLMVMKYWANFARTGSPNGADLVHWPQYGQEENYLLIDTKPVVRQGLKKERFVFMTETLPKLLEEYKKKEHMEL</sequence>
<dbReference type="SUPFAM" id="SSF53474">
    <property type="entry name" value="alpha/beta-Hydrolases"/>
    <property type="match status" value="1"/>
</dbReference>